<organism evidence="2 3">
    <name type="scientific">Streptomyces rameus</name>
    <dbReference type="NCBI Taxonomy" id="68261"/>
    <lineage>
        <taxon>Bacteria</taxon>
        <taxon>Bacillati</taxon>
        <taxon>Actinomycetota</taxon>
        <taxon>Actinomycetes</taxon>
        <taxon>Kitasatosporales</taxon>
        <taxon>Streptomycetaceae</taxon>
        <taxon>Streptomyces</taxon>
    </lineage>
</organism>
<feature type="compositionally biased region" description="Basic and acidic residues" evidence="1">
    <location>
        <begin position="33"/>
        <end position="52"/>
    </location>
</feature>
<keyword evidence="3" id="KW-1185">Reference proteome</keyword>
<protein>
    <submittedName>
        <fullName evidence="2">Uncharacterized protein</fullName>
    </submittedName>
</protein>
<name>A0ABP6ML01_9ACTN</name>
<dbReference type="EMBL" id="BAAAVM010000001">
    <property type="protein sequence ID" value="GAA3118123.1"/>
    <property type="molecule type" value="Genomic_DNA"/>
</dbReference>
<evidence type="ECO:0000313" key="2">
    <source>
        <dbReference type="EMBL" id="GAA3118123.1"/>
    </source>
</evidence>
<gene>
    <name evidence="2" type="ORF">GCM10010521_02210</name>
</gene>
<sequence length="82" mass="8385">MSVARPAPTAPVRSEHTGGSDERNDNSAARRGSSAEHKGSVEKAGAESRFARVGELIVRTGNRTSTGRAHEAGLGATKAAGD</sequence>
<comment type="caution">
    <text evidence="2">The sequence shown here is derived from an EMBL/GenBank/DDBJ whole genome shotgun (WGS) entry which is preliminary data.</text>
</comment>
<reference evidence="3" key="1">
    <citation type="journal article" date="2019" name="Int. J. Syst. Evol. Microbiol.">
        <title>The Global Catalogue of Microorganisms (GCM) 10K type strain sequencing project: providing services to taxonomists for standard genome sequencing and annotation.</title>
        <authorList>
            <consortium name="The Broad Institute Genomics Platform"/>
            <consortium name="The Broad Institute Genome Sequencing Center for Infectious Disease"/>
            <person name="Wu L."/>
            <person name="Ma J."/>
        </authorList>
    </citation>
    <scope>NUCLEOTIDE SEQUENCE [LARGE SCALE GENOMIC DNA]</scope>
    <source>
        <strain evidence="3">JCM 11574</strain>
    </source>
</reference>
<accession>A0ABP6ML01</accession>
<dbReference type="Proteomes" id="UP001500893">
    <property type="component" value="Unassembled WGS sequence"/>
</dbReference>
<proteinExistence type="predicted"/>
<evidence type="ECO:0000313" key="3">
    <source>
        <dbReference type="Proteomes" id="UP001500893"/>
    </source>
</evidence>
<feature type="region of interest" description="Disordered" evidence="1">
    <location>
        <begin position="1"/>
        <end position="82"/>
    </location>
</feature>
<evidence type="ECO:0000256" key="1">
    <source>
        <dbReference type="SAM" id="MobiDB-lite"/>
    </source>
</evidence>
<dbReference type="RefSeq" id="WP_345046456.1">
    <property type="nucleotide sequence ID" value="NZ_BAAAVM010000001.1"/>
</dbReference>
<feature type="compositionally biased region" description="Basic and acidic residues" evidence="1">
    <location>
        <begin position="13"/>
        <end position="25"/>
    </location>
</feature>